<name>A0ABX6B643_9ACTN</name>
<dbReference type="Proteomes" id="UP000326041">
    <property type="component" value="Chromosome"/>
</dbReference>
<accession>A0ABX6B643</accession>
<keyword evidence="3" id="KW-1185">Reference proteome</keyword>
<evidence type="ECO:0000259" key="1">
    <source>
        <dbReference type="Pfam" id="PF18476"/>
    </source>
</evidence>
<protein>
    <recommendedName>
        <fullName evidence="1">PIN like domain-containing protein</fullName>
    </recommendedName>
</protein>
<gene>
    <name evidence="2" type="ORF">CP972_30295</name>
</gene>
<dbReference type="Pfam" id="PF18476">
    <property type="entry name" value="PIN_8"/>
    <property type="match status" value="1"/>
</dbReference>
<feature type="domain" description="PIN like" evidence="1">
    <location>
        <begin position="37"/>
        <end position="262"/>
    </location>
</feature>
<dbReference type="InterPro" id="IPR041578">
    <property type="entry name" value="PIN_8"/>
</dbReference>
<reference evidence="2 3" key="1">
    <citation type="submission" date="2017-09" db="EMBL/GenBank/DDBJ databases">
        <authorList>
            <person name="Lee N."/>
            <person name="Cho B.-K."/>
        </authorList>
    </citation>
    <scope>NUCLEOTIDE SEQUENCE [LARGE SCALE GENOMIC DNA]</scope>
    <source>
        <strain evidence="2 3">ATCC 13879</strain>
    </source>
</reference>
<evidence type="ECO:0000313" key="2">
    <source>
        <dbReference type="EMBL" id="QEV09325.1"/>
    </source>
</evidence>
<dbReference type="EMBL" id="CP023697">
    <property type="protein sequence ID" value="QEV09325.1"/>
    <property type="molecule type" value="Genomic_DNA"/>
</dbReference>
<organism evidence="2 3">
    <name type="scientific">Streptomyces prasinus</name>
    <dbReference type="NCBI Taxonomy" id="67345"/>
    <lineage>
        <taxon>Bacteria</taxon>
        <taxon>Bacillati</taxon>
        <taxon>Actinomycetota</taxon>
        <taxon>Actinomycetes</taxon>
        <taxon>Kitasatosporales</taxon>
        <taxon>Streptomycetaceae</taxon>
        <taxon>Streptomyces</taxon>
    </lineage>
</organism>
<proteinExistence type="predicted"/>
<evidence type="ECO:0000313" key="3">
    <source>
        <dbReference type="Proteomes" id="UP000326041"/>
    </source>
</evidence>
<sequence length="429" mass="47389">MANTTKTDVNVRGLFDDFGAFRTPTTSDFDSVLTNGLVTPDANVLLNLYRYTEQARADLLAALGALGDRLWIPHQVLVEFWRNRETTISDARSTSAKAAQEMSGHSVQAVQTLRTWANRVALSDDDLDDLRDRLGEVFEEVRKKINEVGEGEWQHIGHDTSTDPVIAKLEPALTGRVGAPFSAEDRATSTALGQKRVAQRVPPGYMDAKKDGDGAVGDFFVWEQLLREASRRQCDVLFVTADAKEDWWRKERGHNRGPRPELTAELRARGGGRLFLLSPKQFLEVAAPVLRLSLQAGSVEDIERVERIEAGATYGGWTAEALEALFRGLAYESYVNRVDVIRRAAETDGHVEAVSVYDICGYDDGRTLKGFTKPITRISRNLQEQGLIPDSAVPVLTAEYRNGPGPASGFRVHPLLVPLINEAGDDEDS</sequence>